<feature type="transmembrane region" description="Helical" evidence="1">
    <location>
        <begin position="183"/>
        <end position="204"/>
    </location>
</feature>
<feature type="transmembrane region" description="Helical" evidence="1">
    <location>
        <begin position="211"/>
        <end position="230"/>
    </location>
</feature>
<name>A0A1G7N854_9ACTN</name>
<keyword evidence="1" id="KW-0472">Membrane</keyword>
<feature type="transmembrane region" description="Helical" evidence="1">
    <location>
        <begin position="112"/>
        <end position="136"/>
    </location>
</feature>
<feature type="domain" description="EAL" evidence="2">
    <location>
        <begin position="518"/>
        <end position="777"/>
    </location>
</feature>
<dbReference type="GO" id="GO:0071111">
    <property type="term" value="F:cyclic-guanylate-specific phosphodiesterase activity"/>
    <property type="evidence" value="ECO:0007669"/>
    <property type="project" value="InterPro"/>
</dbReference>
<evidence type="ECO:0000256" key="1">
    <source>
        <dbReference type="SAM" id="Phobius"/>
    </source>
</evidence>
<accession>A0A1G7N854</accession>
<dbReference type="EMBL" id="FNCF01000001">
    <property type="protein sequence ID" value="SDF70174.1"/>
    <property type="molecule type" value="Genomic_DNA"/>
</dbReference>
<keyword evidence="1" id="KW-0812">Transmembrane</keyword>
<dbReference type="NCBIfam" id="TIGR00254">
    <property type="entry name" value="GGDEF"/>
    <property type="match status" value="1"/>
</dbReference>
<dbReference type="InterPro" id="IPR001633">
    <property type="entry name" value="EAL_dom"/>
</dbReference>
<dbReference type="Pfam" id="PF00563">
    <property type="entry name" value="EAL"/>
    <property type="match status" value="1"/>
</dbReference>
<dbReference type="PROSITE" id="PS50887">
    <property type="entry name" value="GGDEF"/>
    <property type="match status" value="1"/>
</dbReference>
<evidence type="ECO:0000313" key="5">
    <source>
        <dbReference type="Proteomes" id="UP000198863"/>
    </source>
</evidence>
<dbReference type="CDD" id="cd01948">
    <property type="entry name" value="EAL"/>
    <property type="match status" value="1"/>
</dbReference>
<evidence type="ECO:0000259" key="3">
    <source>
        <dbReference type="PROSITE" id="PS50887"/>
    </source>
</evidence>
<dbReference type="Gene3D" id="3.30.70.270">
    <property type="match status" value="1"/>
</dbReference>
<gene>
    <name evidence="4" type="ORF">SAMN05660324_0930</name>
</gene>
<dbReference type="PANTHER" id="PTHR33121">
    <property type="entry name" value="CYCLIC DI-GMP PHOSPHODIESTERASE PDEF"/>
    <property type="match status" value="1"/>
</dbReference>
<feature type="transmembrane region" description="Helical" evidence="1">
    <location>
        <begin position="242"/>
        <end position="259"/>
    </location>
</feature>
<dbReference type="SMART" id="SM00267">
    <property type="entry name" value="GGDEF"/>
    <property type="match status" value="1"/>
</dbReference>
<dbReference type="PANTHER" id="PTHR33121:SF70">
    <property type="entry name" value="SIGNALING PROTEIN YKOW"/>
    <property type="match status" value="1"/>
</dbReference>
<dbReference type="InterPro" id="IPR029787">
    <property type="entry name" value="Nucleotide_cyclase"/>
</dbReference>
<dbReference type="PROSITE" id="PS50883">
    <property type="entry name" value="EAL"/>
    <property type="match status" value="1"/>
</dbReference>
<keyword evidence="5" id="KW-1185">Reference proteome</keyword>
<feature type="transmembrane region" description="Helical" evidence="1">
    <location>
        <begin position="53"/>
        <end position="72"/>
    </location>
</feature>
<dbReference type="SMART" id="SM00052">
    <property type="entry name" value="EAL"/>
    <property type="match status" value="1"/>
</dbReference>
<feature type="domain" description="GGDEF" evidence="3">
    <location>
        <begin position="370"/>
        <end position="507"/>
    </location>
</feature>
<dbReference type="SUPFAM" id="SSF55073">
    <property type="entry name" value="Nucleotide cyclase"/>
    <property type="match status" value="1"/>
</dbReference>
<dbReference type="InterPro" id="IPR035919">
    <property type="entry name" value="EAL_sf"/>
</dbReference>
<evidence type="ECO:0000259" key="2">
    <source>
        <dbReference type="PROSITE" id="PS50883"/>
    </source>
</evidence>
<dbReference type="OrthoDB" id="5165212at2"/>
<keyword evidence="1" id="KW-1133">Transmembrane helix</keyword>
<dbReference type="CDD" id="cd01949">
    <property type="entry name" value="GGDEF"/>
    <property type="match status" value="1"/>
</dbReference>
<dbReference type="AlphaFoldDB" id="A0A1G7N854"/>
<proteinExistence type="predicted"/>
<dbReference type="Pfam" id="PF00990">
    <property type="entry name" value="GGDEF"/>
    <property type="match status" value="1"/>
</dbReference>
<feature type="transmembrane region" description="Helical" evidence="1">
    <location>
        <begin position="308"/>
        <end position="327"/>
    </location>
</feature>
<organism evidence="4 5">
    <name type="scientific">Klenkia brasiliensis</name>
    <dbReference type="NCBI Taxonomy" id="333142"/>
    <lineage>
        <taxon>Bacteria</taxon>
        <taxon>Bacillati</taxon>
        <taxon>Actinomycetota</taxon>
        <taxon>Actinomycetes</taxon>
        <taxon>Geodermatophilales</taxon>
        <taxon>Geodermatophilaceae</taxon>
        <taxon>Klenkia</taxon>
    </lineage>
</organism>
<reference evidence="5" key="1">
    <citation type="submission" date="2016-10" db="EMBL/GenBank/DDBJ databases">
        <authorList>
            <person name="Varghese N."/>
            <person name="Submissions S."/>
        </authorList>
    </citation>
    <scope>NUCLEOTIDE SEQUENCE [LARGE SCALE GENOMIC DNA]</scope>
    <source>
        <strain evidence="5">DSM 44526</strain>
    </source>
</reference>
<dbReference type="Proteomes" id="UP000198863">
    <property type="component" value="Unassembled WGS sequence"/>
</dbReference>
<evidence type="ECO:0000313" key="4">
    <source>
        <dbReference type="EMBL" id="SDF70174.1"/>
    </source>
</evidence>
<dbReference type="RefSeq" id="WP_091058802.1">
    <property type="nucleotide sequence ID" value="NZ_FNCF01000001.1"/>
</dbReference>
<feature type="transmembrane region" description="Helical" evidence="1">
    <location>
        <begin position="84"/>
        <end position="106"/>
    </location>
</feature>
<dbReference type="Gene3D" id="3.20.20.450">
    <property type="entry name" value="EAL domain"/>
    <property type="match status" value="1"/>
</dbReference>
<dbReference type="SUPFAM" id="SSF141868">
    <property type="entry name" value="EAL domain-like"/>
    <property type="match status" value="1"/>
</dbReference>
<protein>
    <submittedName>
        <fullName evidence="4">Diguanylate cyclase (GGDEF) domain-containing protein</fullName>
    </submittedName>
</protein>
<feature type="transmembrane region" description="Helical" evidence="1">
    <location>
        <begin position="143"/>
        <end position="171"/>
    </location>
</feature>
<dbReference type="InterPro" id="IPR043128">
    <property type="entry name" value="Rev_trsase/Diguanyl_cyclase"/>
</dbReference>
<dbReference type="InterPro" id="IPR000160">
    <property type="entry name" value="GGDEF_dom"/>
</dbReference>
<sequence>MSTVQTVAMHHPPVTRPLLHRVTSPRALLLTAAVLLAWGLVQGASAPDSAWRLALDVAVLAGVHGLAALVALRDRLPGSPGAVARTALGLGLGAFALGAVLARVLHPVPTGALAWLLDGLHLVGQAGIGVLLLSLVLPLRGRLVLAGIGLDSVSTALGLTAVAGTVVLIGIGDGGTDAATRAVLVLTGIDVALVSGAVALCSVLRPGRDSVVPPLLAGSALVLAADLASGHSLHHDGPASPGPSFLLMAGACVVLAYAVTRPVRTTDHAMLDATHRLRSWSNVLPFAGCGANLLAVLLAAHSPGTGRWVLPLVLAAGGCLAVVVARFQLTIRVARAALEQLADAFTDPLTGLLNRRGLGSGVDRWLAGPEPVTLLALDLDGFRRINEEAGHETGDKVLQRVASHLSTLAGPGTVVARIDGDDFALAFVGEDPTRASLLAAQVRDVLGRPFDMDRHRLHLTVNVGTTTSHAVDDRPGEQTRTGDLLRCADQALAEAQASTSGVAVHDPARCGRVQEDSLLAWVDDLHAALDADDQLLLHFQPQHRIEATGTGTVATVVGCEALLRWAHPTRGLLGPGEVLRAAEHGHLSDAVTERVLDLALGGVAGWWADREVPVAVNLSATDLDDPLLPHRIADALDRHGLPARALTVEVVEDTLMLDPDRALQTLTSLRSIGLRIAVDDYGTGYSSLAYLHRLPIDEVKFDRSLTSGIASDAAAAVIVGHSIRLAHDLGLSALAEGIEDPADLQLLFRLGCDAVQGWLTGHPLPVQGWVTALDLEANGGVHGDPPGRTAANGRSPVG</sequence>
<dbReference type="InterPro" id="IPR050706">
    <property type="entry name" value="Cyclic-di-GMP_PDE-like"/>
</dbReference>
<feature type="transmembrane region" description="Helical" evidence="1">
    <location>
        <begin position="280"/>
        <end position="302"/>
    </location>
</feature>